<name>A0A0N4Z7L8_PARTI</name>
<reference evidence="4" key="1">
    <citation type="submission" date="2017-02" db="UniProtKB">
        <authorList>
            <consortium name="WormBaseParasite"/>
        </authorList>
    </citation>
    <scope>IDENTIFICATION</scope>
</reference>
<keyword evidence="3" id="KW-1185">Reference proteome</keyword>
<comment type="similarity">
    <text evidence="1">Belongs to the amidase family.</text>
</comment>
<evidence type="ECO:0000259" key="2">
    <source>
        <dbReference type="Pfam" id="PF01425"/>
    </source>
</evidence>
<dbReference type="GO" id="GO:0012505">
    <property type="term" value="C:endomembrane system"/>
    <property type="evidence" value="ECO:0007669"/>
    <property type="project" value="TreeGrafter"/>
</dbReference>
<evidence type="ECO:0000313" key="3">
    <source>
        <dbReference type="Proteomes" id="UP000038045"/>
    </source>
</evidence>
<evidence type="ECO:0000313" key="4">
    <source>
        <dbReference type="WBParaSite" id="PTRK_0000317000.1"/>
    </source>
</evidence>
<dbReference type="PANTHER" id="PTHR43372">
    <property type="entry name" value="FATTY-ACID AMIDE HYDROLASE"/>
    <property type="match status" value="1"/>
</dbReference>
<dbReference type="SUPFAM" id="SSF75304">
    <property type="entry name" value="Amidase signature (AS) enzymes"/>
    <property type="match status" value="1"/>
</dbReference>
<dbReference type="Gene3D" id="3.90.1300.10">
    <property type="entry name" value="Amidase signature (AS) domain"/>
    <property type="match status" value="1"/>
</dbReference>
<feature type="domain" description="Amidase" evidence="2">
    <location>
        <begin position="12"/>
        <end position="461"/>
    </location>
</feature>
<dbReference type="InterPro" id="IPR023631">
    <property type="entry name" value="Amidase_dom"/>
</dbReference>
<sequence>MIRDKEITSTKVVEAYIERQKEVNPYINAVVQENYKKALKAAKMIDEYLVNIYPGSKEYEDLVRNKPLLGIPFSVKDSVKCEEFIPIVGIVARVKGENLKDKIVCKGIERWKEAGGIVLCSTNVPELCMWSECNNKVWGRTKNPYDTRRSAGGSSGGEGAIIGAGGSLFGVGSDIGGSIRIPSGHCGIFGYKHTPKAISTVGHLPEPTEEIMNLVGQSPMARYASDLKFVTRIFMSDEERELLKFDKEVDFNNLNFYYIEDFDFLEAEPISYDCRQGVRNVVKILEEMNKLPLNLYMDEFKYSFNLWQATLQLYTNDQVTGFDVYLTNFDKNKKVCYLWEAIKHLSGIGSDHDFAVMLFLYELKNIRFLNPELKKAYLDIREKLSTKINKILGENGILILPAYPTVAPPHNQQVFARMDLIYTAVFNALGFPVIVCPLYLNSEDIPISIQIVAGKNQDRLLFKFAEIIENKFGGWKEPR</sequence>
<dbReference type="STRING" id="131310.A0A0N4Z7L8"/>
<dbReference type="Pfam" id="PF01425">
    <property type="entry name" value="Amidase"/>
    <property type="match status" value="1"/>
</dbReference>
<proteinExistence type="inferred from homology"/>
<dbReference type="InterPro" id="IPR020556">
    <property type="entry name" value="Amidase_CS"/>
</dbReference>
<dbReference type="AlphaFoldDB" id="A0A0N4Z7L8"/>
<dbReference type="InterPro" id="IPR036928">
    <property type="entry name" value="AS_sf"/>
</dbReference>
<dbReference type="WBParaSite" id="PTRK_0000317000.1">
    <property type="protein sequence ID" value="PTRK_0000317000.1"/>
    <property type="gene ID" value="PTRK_0000317000"/>
</dbReference>
<evidence type="ECO:0000256" key="1">
    <source>
        <dbReference type="ARBA" id="ARBA00009199"/>
    </source>
</evidence>
<dbReference type="PROSITE" id="PS00571">
    <property type="entry name" value="AMIDASES"/>
    <property type="match status" value="1"/>
</dbReference>
<dbReference type="Proteomes" id="UP000038045">
    <property type="component" value="Unplaced"/>
</dbReference>
<accession>A0A0N4Z7L8</accession>
<dbReference type="InterPro" id="IPR052739">
    <property type="entry name" value="FAAH2"/>
</dbReference>
<dbReference type="PANTHER" id="PTHR43372:SF4">
    <property type="entry name" value="FATTY-ACID AMIDE HYDROLASE 2"/>
    <property type="match status" value="1"/>
</dbReference>
<organism evidence="3 4">
    <name type="scientific">Parastrongyloides trichosuri</name>
    <name type="common">Possum-specific nematode worm</name>
    <dbReference type="NCBI Taxonomy" id="131310"/>
    <lineage>
        <taxon>Eukaryota</taxon>
        <taxon>Metazoa</taxon>
        <taxon>Ecdysozoa</taxon>
        <taxon>Nematoda</taxon>
        <taxon>Chromadorea</taxon>
        <taxon>Rhabditida</taxon>
        <taxon>Tylenchina</taxon>
        <taxon>Panagrolaimomorpha</taxon>
        <taxon>Strongyloidoidea</taxon>
        <taxon>Strongyloididae</taxon>
        <taxon>Parastrongyloides</taxon>
    </lineage>
</organism>
<protein>
    <submittedName>
        <fullName evidence="4">Amidase domain-containing protein</fullName>
    </submittedName>
</protein>